<dbReference type="OrthoDB" id="9771791at2"/>
<proteinExistence type="inferred from homology"/>
<dbReference type="CDD" id="cd00408">
    <property type="entry name" value="DHDPS-like"/>
    <property type="match status" value="1"/>
</dbReference>
<comment type="similarity">
    <text evidence="3">Belongs to the DapA family.</text>
</comment>
<dbReference type="InterPro" id="IPR002220">
    <property type="entry name" value="DapA-like"/>
</dbReference>
<dbReference type="GO" id="GO:0005829">
    <property type="term" value="C:cytosol"/>
    <property type="evidence" value="ECO:0007669"/>
    <property type="project" value="TreeGrafter"/>
</dbReference>
<feature type="active site" description="Proton donor/acceptor" evidence="4">
    <location>
        <position position="137"/>
    </location>
</feature>
<dbReference type="InterPro" id="IPR020625">
    <property type="entry name" value="Schiff_base-form_aldolases_AS"/>
</dbReference>
<dbReference type="Gene3D" id="3.20.20.70">
    <property type="entry name" value="Aldolase class I"/>
    <property type="match status" value="1"/>
</dbReference>
<dbReference type="Proteomes" id="UP000306196">
    <property type="component" value="Unassembled WGS sequence"/>
</dbReference>
<dbReference type="PRINTS" id="PR00146">
    <property type="entry name" value="DHPICSNTHASE"/>
</dbReference>
<keyword evidence="7" id="KW-1185">Reference proteome</keyword>
<name>A0A5R8KCR6_9BACT</name>
<dbReference type="GO" id="GO:0019262">
    <property type="term" value="P:N-acetylneuraminate catabolic process"/>
    <property type="evidence" value="ECO:0007669"/>
    <property type="project" value="TreeGrafter"/>
</dbReference>
<evidence type="ECO:0000256" key="3">
    <source>
        <dbReference type="PIRNR" id="PIRNR001365"/>
    </source>
</evidence>
<keyword evidence="1 3" id="KW-0456">Lyase</keyword>
<dbReference type="PANTHER" id="PTHR42849">
    <property type="entry name" value="N-ACETYLNEURAMINATE LYASE"/>
    <property type="match status" value="1"/>
</dbReference>
<evidence type="ECO:0000313" key="7">
    <source>
        <dbReference type="Proteomes" id="UP000306196"/>
    </source>
</evidence>
<dbReference type="SMART" id="SM01130">
    <property type="entry name" value="DHDPS"/>
    <property type="match status" value="1"/>
</dbReference>
<dbReference type="AlphaFoldDB" id="A0A5R8KCR6"/>
<dbReference type="Pfam" id="PF00701">
    <property type="entry name" value="DHDPS"/>
    <property type="match status" value="1"/>
</dbReference>
<keyword evidence="2" id="KW-0704">Schiff base</keyword>
<sequence>MQTSLLKGIVPPVITPLKSRDELDVGGLEKVIEHLLSGGVHGVFALGTTGEFASLSEEMKRDVVTHVCREIKGRVTVLVGITHTSPADSLKLARYAADQGAHALVLSTPYYFALSQVELLEYFEKMVPQLPLPVYLYNIPACTKVSIEIDTARRALELPNVVGFKDSSGNMGYFQQLLQLQNESNAWSLLMGPEELVGEAVLMGAQGGVCGGANLFPRLFVNLYEAAERGDVAEVKRLQQVVMNLASTLYRTGSYGSSFVKSLKCAMSLLGLCEDAMAGPFEKFDGEHRQRVAKVLDELDINLIRATSGPV</sequence>
<feature type="binding site" evidence="5">
    <location>
        <position position="49"/>
    </location>
    <ligand>
        <name>pyruvate</name>
        <dbReference type="ChEBI" id="CHEBI:15361"/>
    </ligand>
</feature>
<dbReference type="EMBL" id="VAUV01000010">
    <property type="protein sequence ID" value="TLD70091.1"/>
    <property type="molecule type" value="Genomic_DNA"/>
</dbReference>
<evidence type="ECO:0000256" key="5">
    <source>
        <dbReference type="PIRSR" id="PIRSR001365-2"/>
    </source>
</evidence>
<gene>
    <name evidence="6" type="ORF">FEM03_14460</name>
</gene>
<evidence type="ECO:0000256" key="2">
    <source>
        <dbReference type="ARBA" id="ARBA00023270"/>
    </source>
</evidence>
<dbReference type="PIRSF" id="PIRSF001365">
    <property type="entry name" value="DHDPS"/>
    <property type="match status" value="1"/>
</dbReference>
<dbReference type="GO" id="GO:0008747">
    <property type="term" value="F:N-acetylneuraminate lyase activity"/>
    <property type="evidence" value="ECO:0007669"/>
    <property type="project" value="TreeGrafter"/>
</dbReference>
<evidence type="ECO:0000313" key="6">
    <source>
        <dbReference type="EMBL" id="TLD70091.1"/>
    </source>
</evidence>
<evidence type="ECO:0000256" key="1">
    <source>
        <dbReference type="ARBA" id="ARBA00023239"/>
    </source>
</evidence>
<accession>A0A5R8KCR6</accession>
<feature type="binding site" evidence="5">
    <location>
        <position position="209"/>
    </location>
    <ligand>
        <name>pyruvate</name>
        <dbReference type="ChEBI" id="CHEBI:15361"/>
    </ligand>
</feature>
<reference evidence="6 7" key="1">
    <citation type="submission" date="2019-05" db="EMBL/GenBank/DDBJ databases">
        <title>Verrucobacter flavum gen. nov., sp. nov. a new member of the family Verrucomicrobiaceae.</title>
        <authorList>
            <person name="Szuroczki S."/>
            <person name="Abbaszade G."/>
            <person name="Szabo A."/>
            <person name="Felfoldi T."/>
            <person name="Schumann P."/>
            <person name="Boka K."/>
            <person name="Keki Z."/>
            <person name="Toumi M."/>
            <person name="Toth E."/>
        </authorList>
    </citation>
    <scope>NUCLEOTIDE SEQUENCE [LARGE SCALE GENOMIC DNA]</scope>
    <source>
        <strain evidence="6 7">MG-N-17</strain>
    </source>
</reference>
<protein>
    <submittedName>
        <fullName evidence="6">Dihydrodipicolinate synthase family protein</fullName>
    </submittedName>
</protein>
<evidence type="ECO:0000256" key="4">
    <source>
        <dbReference type="PIRSR" id="PIRSR001365-1"/>
    </source>
</evidence>
<feature type="active site" description="Schiff-base intermediate with substrate" evidence="4">
    <location>
        <position position="165"/>
    </location>
</feature>
<dbReference type="SUPFAM" id="SSF51569">
    <property type="entry name" value="Aldolase"/>
    <property type="match status" value="1"/>
</dbReference>
<dbReference type="PROSITE" id="PS00666">
    <property type="entry name" value="DHDPS_2"/>
    <property type="match status" value="1"/>
</dbReference>
<comment type="caution">
    <text evidence="6">The sequence shown here is derived from an EMBL/GenBank/DDBJ whole genome shotgun (WGS) entry which is preliminary data.</text>
</comment>
<organism evidence="6 7">
    <name type="scientific">Phragmitibacter flavus</name>
    <dbReference type="NCBI Taxonomy" id="2576071"/>
    <lineage>
        <taxon>Bacteria</taxon>
        <taxon>Pseudomonadati</taxon>
        <taxon>Verrucomicrobiota</taxon>
        <taxon>Verrucomicrobiia</taxon>
        <taxon>Verrucomicrobiales</taxon>
        <taxon>Verrucomicrobiaceae</taxon>
        <taxon>Phragmitibacter</taxon>
    </lineage>
</organism>
<dbReference type="InterPro" id="IPR013785">
    <property type="entry name" value="Aldolase_TIM"/>
</dbReference>
<dbReference type="PANTHER" id="PTHR42849:SF1">
    <property type="entry name" value="N-ACETYLNEURAMINATE LYASE"/>
    <property type="match status" value="1"/>
</dbReference>
<dbReference type="RefSeq" id="WP_138087148.1">
    <property type="nucleotide sequence ID" value="NZ_VAUV01000010.1"/>
</dbReference>